<dbReference type="InterPro" id="IPR004761">
    <property type="entry name" value="Spore_GerAB"/>
</dbReference>
<evidence type="ECO:0000256" key="7">
    <source>
        <dbReference type="ARBA" id="ARBA00023136"/>
    </source>
</evidence>
<comment type="similarity">
    <text evidence="2">Belongs to the amino acid-polyamine-organocation (APC) superfamily. Spore germination protein (SGP) (TC 2.A.3.9) family.</text>
</comment>
<feature type="transmembrane region" description="Helical" evidence="8">
    <location>
        <begin position="217"/>
        <end position="238"/>
    </location>
</feature>
<keyword evidence="3" id="KW-0813">Transport</keyword>
<feature type="transmembrane region" description="Helical" evidence="8">
    <location>
        <begin position="145"/>
        <end position="163"/>
    </location>
</feature>
<evidence type="ECO:0000256" key="1">
    <source>
        <dbReference type="ARBA" id="ARBA00004141"/>
    </source>
</evidence>
<dbReference type="PANTHER" id="PTHR34975:SF2">
    <property type="entry name" value="SPORE GERMINATION PROTEIN A2"/>
    <property type="match status" value="1"/>
</dbReference>
<comment type="caution">
    <text evidence="9">The sequence shown here is derived from an EMBL/GenBank/DDBJ whole genome shotgun (WGS) entry which is preliminary data.</text>
</comment>
<evidence type="ECO:0000256" key="6">
    <source>
        <dbReference type="ARBA" id="ARBA00022989"/>
    </source>
</evidence>
<dbReference type="Pfam" id="PF03845">
    <property type="entry name" value="Spore_permease"/>
    <property type="match status" value="1"/>
</dbReference>
<evidence type="ECO:0000256" key="4">
    <source>
        <dbReference type="ARBA" id="ARBA00022544"/>
    </source>
</evidence>
<dbReference type="GO" id="GO:0009847">
    <property type="term" value="P:spore germination"/>
    <property type="evidence" value="ECO:0007669"/>
    <property type="project" value="InterPro"/>
</dbReference>
<sequence>MNKMVNITSFQMGLVLYIDTVTTGGLMLPYGVFELAKQDLWFSFLISSLFGYLMVITIVILNNTFPGKTFIEIMKKEMGILGYVLSLCFLLFFLYITVYIFREYCNFIVTHFYRFTPQFVLIGIMVIVSAYAVKSGIEVICRTATFFFPLLFFSVSLSTLPLIPDMHVDFLLPMFPNGLIPGLKGSVIAMGWLSEFVFLSMFLPFVSARKKILHAGYISLTLTTLTIIFITLCDFFVLGQSFNKWFFPYVVSTRYVSLGRYFEHIEAIVMAIWIVGIFIKIASFSFMFAYVLKQFLGGPDYRSLVLPISFMSFFLSLWIFPSLTDFFQNGGSLTNTLDTLGTILFPLFILSFIFIKKLIKKS</sequence>
<feature type="transmembrane region" description="Helical" evidence="8">
    <location>
        <begin position="304"/>
        <end position="320"/>
    </location>
</feature>
<protein>
    <submittedName>
        <fullName evidence="9">Endospore germination permease</fullName>
    </submittedName>
</protein>
<reference evidence="9 10" key="1">
    <citation type="submission" date="2019-11" db="EMBL/GenBank/DDBJ databases">
        <title>Terrilactibacillus tamarindus sp. nov. BCM23-1 isolated from bark of Tamarindus indica.</title>
        <authorList>
            <person name="Kingkaew E."/>
            <person name="Tanasupawat S."/>
        </authorList>
    </citation>
    <scope>NUCLEOTIDE SEQUENCE [LARGE SCALE GENOMIC DNA]</scope>
    <source>
        <strain evidence="9 10">BCM23-1</strain>
    </source>
</reference>
<feature type="transmembrane region" description="Helical" evidence="8">
    <location>
        <begin position="81"/>
        <end position="101"/>
    </location>
</feature>
<dbReference type="OrthoDB" id="2078716at2"/>
<feature type="transmembrane region" description="Helical" evidence="8">
    <location>
        <begin position="183"/>
        <end position="205"/>
    </location>
</feature>
<dbReference type="PANTHER" id="PTHR34975">
    <property type="entry name" value="SPORE GERMINATION PROTEIN A2"/>
    <property type="match status" value="1"/>
</dbReference>
<evidence type="ECO:0000256" key="2">
    <source>
        <dbReference type="ARBA" id="ARBA00007998"/>
    </source>
</evidence>
<accession>A0A6N8CS19</accession>
<keyword evidence="6 8" id="KW-1133">Transmembrane helix</keyword>
<dbReference type="RefSeq" id="WP_155216280.1">
    <property type="nucleotide sequence ID" value="NZ_WNHB01000002.1"/>
</dbReference>
<evidence type="ECO:0000313" key="9">
    <source>
        <dbReference type="EMBL" id="MTT30776.1"/>
    </source>
</evidence>
<dbReference type="GO" id="GO:0016020">
    <property type="term" value="C:membrane"/>
    <property type="evidence" value="ECO:0007669"/>
    <property type="project" value="UniProtKB-SubCell"/>
</dbReference>
<keyword evidence="7 8" id="KW-0472">Membrane</keyword>
<evidence type="ECO:0000313" key="10">
    <source>
        <dbReference type="Proteomes" id="UP000440978"/>
    </source>
</evidence>
<dbReference type="EMBL" id="WNHB01000002">
    <property type="protein sequence ID" value="MTT30776.1"/>
    <property type="molecule type" value="Genomic_DNA"/>
</dbReference>
<dbReference type="Proteomes" id="UP000440978">
    <property type="component" value="Unassembled WGS sequence"/>
</dbReference>
<gene>
    <name evidence="9" type="ORF">GMB86_01945</name>
</gene>
<proteinExistence type="inferred from homology"/>
<evidence type="ECO:0000256" key="5">
    <source>
        <dbReference type="ARBA" id="ARBA00022692"/>
    </source>
</evidence>
<evidence type="ECO:0000256" key="8">
    <source>
        <dbReference type="SAM" id="Phobius"/>
    </source>
</evidence>
<comment type="subcellular location">
    <subcellularLocation>
        <location evidence="1">Membrane</location>
        <topology evidence="1">Multi-pass membrane protein</topology>
    </subcellularLocation>
</comment>
<feature type="transmembrane region" description="Helical" evidence="8">
    <location>
        <begin position="113"/>
        <end position="133"/>
    </location>
</feature>
<feature type="transmembrane region" description="Helical" evidence="8">
    <location>
        <begin position="340"/>
        <end position="359"/>
    </location>
</feature>
<dbReference type="NCBIfam" id="TIGR00912">
    <property type="entry name" value="2A0309"/>
    <property type="match status" value="1"/>
</dbReference>
<feature type="transmembrane region" description="Helical" evidence="8">
    <location>
        <begin position="39"/>
        <end position="61"/>
    </location>
</feature>
<name>A0A6N8CS19_9BACI</name>
<dbReference type="AlphaFoldDB" id="A0A6N8CS19"/>
<keyword evidence="5 8" id="KW-0812">Transmembrane</keyword>
<feature type="transmembrane region" description="Helical" evidence="8">
    <location>
        <begin position="267"/>
        <end position="292"/>
    </location>
</feature>
<organism evidence="9 10">
    <name type="scientific">Terrilactibacillus tamarindi</name>
    <dbReference type="NCBI Taxonomy" id="2599694"/>
    <lineage>
        <taxon>Bacteria</taxon>
        <taxon>Bacillati</taxon>
        <taxon>Bacillota</taxon>
        <taxon>Bacilli</taxon>
        <taxon>Bacillales</taxon>
        <taxon>Bacillaceae</taxon>
        <taxon>Terrilactibacillus</taxon>
    </lineage>
</organism>
<keyword evidence="4" id="KW-0309">Germination</keyword>
<keyword evidence="10" id="KW-1185">Reference proteome</keyword>
<feature type="transmembrane region" description="Helical" evidence="8">
    <location>
        <begin position="12"/>
        <end position="33"/>
    </location>
</feature>
<evidence type="ECO:0000256" key="3">
    <source>
        <dbReference type="ARBA" id="ARBA00022448"/>
    </source>
</evidence>